<organism evidence="1 2">
    <name type="scientific">Pararge aegeria aegeria</name>
    <dbReference type="NCBI Taxonomy" id="348720"/>
    <lineage>
        <taxon>Eukaryota</taxon>
        <taxon>Metazoa</taxon>
        <taxon>Ecdysozoa</taxon>
        <taxon>Arthropoda</taxon>
        <taxon>Hexapoda</taxon>
        <taxon>Insecta</taxon>
        <taxon>Pterygota</taxon>
        <taxon>Neoptera</taxon>
        <taxon>Endopterygota</taxon>
        <taxon>Lepidoptera</taxon>
        <taxon>Glossata</taxon>
        <taxon>Ditrysia</taxon>
        <taxon>Papilionoidea</taxon>
        <taxon>Nymphalidae</taxon>
        <taxon>Satyrinae</taxon>
        <taxon>Satyrini</taxon>
        <taxon>Parargina</taxon>
        <taxon>Pararge</taxon>
    </lineage>
</organism>
<sequence>MRVLFEPRASPMFISIKLILLKAATQIGHGGIHEADVLGCDEPACPYYKKNSRYLMVPARRRRHFNSPTR</sequence>
<keyword evidence="2" id="KW-1185">Reference proteome</keyword>
<dbReference type="OrthoDB" id="7180981at2759"/>
<reference evidence="1" key="1">
    <citation type="submission" date="2022-03" db="EMBL/GenBank/DDBJ databases">
        <authorList>
            <person name="Lindestad O."/>
        </authorList>
    </citation>
    <scope>NUCLEOTIDE SEQUENCE</scope>
</reference>
<evidence type="ECO:0000313" key="2">
    <source>
        <dbReference type="Proteomes" id="UP000838756"/>
    </source>
</evidence>
<proteinExistence type="predicted"/>
<evidence type="ECO:0000313" key="1">
    <source>
        <dbReference type="EMBL" id="CAH2243848.1"/>
    </source>
</evidence>
<gene>
    <name evidence="1" type="primary">jg15150</name>
    <name evidence="1" type="ORF">PAEG_LOCUS19930</name>
</gene>
<accession>A0A8S4S7P3</accession>
<comment type="caution">
    <text evidence="1">The sequence shown here is derived from an EMBL/GenBank/DDBJ whole genome shotgun (WGS) entry which is preliminary data.</text>
</comment>
<dbReference type="AlphaFoldDB" id="A0A8S4S7P3"/>
<dbReference type="EMBL" id="CAKXAJ010025777">
    <property type="protein sequence ID" value="CAH2243848.1"/>
    <property type="molecule type" value="Genomic_DNA"/>
</dbReference>
<name>A0A8S4S7P3_9NEOP</name>
<dbReference type="Proteomes" id="UP000838756">
    <property type="component" value="Unassembled WGS sequence"/>
</dbReference>
<protein>
    <submittedName>
        <fullName evidence="1">Jg15150 protein</fullName>
    </submittedName>
</protein>